<feature type="domain" description="Restriction endonuclease type IV Mrr" evidence="1">
    <location>
        <begin position="41"/>
        <end position="115"/>
    </location>
</feature>
<dbReference type="InterPro" id="IPR007560">
    <property type="entry name" value="Restrct_endonuc_IV_Mrr"/>
</dbReference>
<dbReference type="SUPFAM" id="SSF52980">
    <property type="entry name" value="Restriction endonuclease-like"/>
    <property type="match status" value="1"/>
</dbReference>
<dbReference type="Proteomes" id="UP001304461">
    <property type="component" value="Unassembled WGS sequence"/>
</dbReference>
<accession>A0ABU5RTU3</accession>
<evidence type="ECO:0000313" key="3">
    <source>
        <dbReference type="Proteomes" id="UP001304461"/>
    </source>
</evidence>
<dbReference type="EC" id="3.1.21.-" evidence="2"/>
<dbReference type="Pfam" id="PF04471">
    <property type="entry name" value="Mrr_cat"/>
    <property type="match status" value="1"/>
</dbReference>
<dbReference type="GO" id="GO:0016787">
    <property type="term" value="F:hydrolase activity"/>
    <property type="evidence" value="ECO:0007669"/>
    <property type="project" value="UniProtKB-KW"/>
</dbReference>
<keyword evidence="2" id="KW-0540">Nuclease</keyword>
<proteinExistence type="predicted"/>
<gene>
    <name evidence="2" type="ORF">VB738_07915</name>
</gene>
<dbReference type="InterPro" id="IPR011335">
    <property type="entry name" value="Restrct_endonuc-II-like"/>
</dbReference>
<evidence type="ECO:0000313" key="2">
    <source>
        <dbReference type="EMBL" id="MEA5391186.1"/>
    </source>
</evidence>
<keyword evidence="2" id="KW-0255">Endonuclease</keyword>
<evidence type="ECO:0000259" key="1">
    <source>
        <dbReference type="Pfam" id="PF04471"/>
    </source>
</evidence>
<name>A0ABU5RTU3_9CYAN</name>
<keyword evidence="2" id="KW-0378">Hydrolase</keyword>
<keyword evidence="3" id="KW-1185">Reference proteome</keyword>
<dbReference type="EMBL" id="JAYGHX010000004">
    <property type="protein sequence ID" value="MEA5391186.1"/>
    <property type="molecule type" value="Genomic_DNA"/>
</dbReference>
<comment type="caution">
    <text evidence="2">The sequence shown here is derived from an EMBL/GenBank/DDBJ whole genome shotgun (WGS) entry which is preliminary data.</text>
</comment>
<dbReference type="GO" id="GO:0004519">
    <property type="term" value="F:endonuclease activity"/>
    <property type="evidence" value="ECO:0007669"/>
    <property type="project" value="UniProtKB-KW"/>
</dbReference>
<sequence length="304" mass="34533">MPKRTNDYQSLVKRIYEQIVPAGGVVTESAEVWDKEAGILREVDILVSHEYAGHEFSFVVECRDRSRKETVEWIDALVGKTKALNLAKVIAVSSSGFASSAIRKAKENGIETLTLKEAGEQDWTRYPTKPGLLVVSDEIYLIHQVFYRASDEYRRIDDLGQNCEVELDGETVGDLAGLIEYFFKERVVPGVEAYRKQHFLAIFKTKEDIGRPMLVESEHDWPKVVATDNHGNRVEITRVKYVFTGVRQSMDVHQAHYVFNKKMISVGRHRDPDGTEIDFSLIQDLGSPTLRARWTKRAGDAENA</sequence>
<dbReference type="RefSeq" id="WP_323305232.1">
    <property type="nucleotide sequence ID" value="NZ_JAYGHX010000004.1"/>
</dbReference>
<protein>
    <submittedName>
        <fullName evidence="2">Restriction endonuclease</fullName>
        <ecNumber evidence="2">3.1.21.-</ecNumber>
    </submittedName>
</protein>
<organism evidence="2 3">
    <name type="scientific">Cyanobium gracile UHCC 0139</name>
    <dbReference type="NCBI Taxonomy" id="3110308"/>
    <lineage>
        <taxon>Bacteria</taxon>
        <taxon>Bacillati</taxon>
        <taxon>Cyanobacteriota</taxon>
        <taxon>Cyanophyceae</taxon>
        <taxon>Synechococcales</taxon>
        <taxon>Prochlorococcaceae</taxon>
        <taxon>Cyanobium</taxon>
    </lineage>
</organism>
<reference evidence="2 3" key="1">
    <citation type="submission" date="2023-12" db="EMBL/GenBank/DDBJ databases">
        <title>Baltic Sea Cyanobacteria.</title>
        <authorList>
            <person name="Delbaje E."/>
            <person name="Fewer D.P."/>
            <person name="Shishido T.K."/>
        </authorList>
    </citation>
    <scope>NUCLEOTIDE SEQUENCE [LARGE SCALE GENOMIC DNA]</scope>
    <source>
        <strain evidence="2 3">UHCC 0139</strain>
    </source>
</reference>